<keyword evidence="2 4" id="KW-0808">Transferase</keyword>
<dbReference type="PANTHER" id="PTHR31147:SF1">
    <property type="entry name" value="ACYL TRANSFERASE 4"/>
    <property type="match status" value="1"/>
</dbReference>
<evidence type="ECO:0000256" key="2">
    <source>
        <dbReference type="ARBA" id="ARBA00022679"/>
    </source>
</evidence>
<sequence>MEQLDVEIKEATLVAPSEPTPTHILQLSALDSQPFLRFTIEYLLVYPPCCDHDRAAIAARLKDGLARALVPYYPLAGRVRPQASSSSSLEVVCQAQGAVFIEAVSNVRVYEFERAPHNPDHRRKFLALHVADVLRGPPLVVQLTWLADGAAAVGVGLSHCICDGVGSGEFLNSWSEFVNGRRGLNGPWPKPVWNRHLLDPMQPSTRSVPHPEFERVPDLSRFSTRLPRNRLTPTAICFNRGHLAELKKLALKDKWFDSGRLLGRLGESSYTSFEVLAAHVWRCWVRAMGLADRQIVRLLFSINARKRVEPSLPEGYYGNGFVLGCAQTTVKELREKGLGFAARLVRKAKERVDDDYVRSVVEVVTESRASPDSVGVLILSQWSRLGLEKVDIGLGRPVHVGPICSDIYCLFLPVFNEDDAVKVMLAVPKSVVAKYEHLLRNPK</sequence>
<evidence type="ECO:0000256" key="1">
    <source>
        <dbReference type="ARBA" id="ARBA00009861"/>
    </source>
</evidence>
<dbReference type="PANTHER" id="PTHR31147">
    <property type="entry name" value="ACYL TRANSFERASE 4"/>
    <property type="match status" value="1"/>
</dbReference>
<reference evidence="4 5" key="1">
    <citation type="journal article" date="2019" name="Nat. Plants">
        <title>Stout camphor tree genome fills gaps in understanding of flowering plant genome evolution.</title>
        <authorList>
            <person name="Chaw S.M."/>
            <person name="Liu Y.C."/>
            <person name="Wu Y.W."/>
            <person name="Wang H.Y."/>
            <person name="Lin C.I."/>
            <person name="Wu C.S."/>
            <person name="Ke H.M."/>
            <person name="Chang L.Y."/>
            <person name="Hsu C.Y."/>
            <person name="Yang H.T."/>
            <person name="Sudianto E."/>
            <person name="Hsu M.H."/>
            <person name="Wu K.P."/>
            <person name="Wang L.N."/>
            <person name="Leebens-Mack J.H."/>
            <person name="Tsai I.J."/>
        </authorList>
    </citation>
    <scope>NUCLEOTIDE SEQUENCE [LARGE SCALE GENOMIC DNA]</scope>
    <source>
        <strain evidence="5">cv. Chaw 1501</strain>
        <tissue evidence="4">Young leaves</tissue>
    </source>
</reference>
<dbReference type="OrthoDB" id="1862401at2759"/>
<dbReference type="Gene3D" id="3.30.559.10">
    <property type="entry name" value="Chloramphenicol acetyltransferase-like domain"/>
    <property type="match status" value="2"/>
</dbReference>
<evidence type="ECO:0000313" key="4">
    <source>
        <dbReference type="EMBL" id="RWR78899.1"/>
    </source>
</evidence>
<proteinExistence type="inferred from homology"/>
<dbReference type="AlphaFoldDB" id="A0A3S4NLU6"/>
<evidence type="ECO:0000256" key="3">
    <source>
        <dbReference type="ARBA" id="ARBA00023315"/>
    </source>
</evidence>
<dbReference type="InterPro" id="IPR050898">
    <property type="entry name" value="Plant_acyltransferase"/>
</dbReference>
<comment type="similarity">
    <text evidence="1">Belongs to the plant acyltransferase family.</text>
</comment>
<organism evidence="4 5">
    <name type="scientific">Cinnamomum micranthum f. kanehirae</name>
    <dbReference type="NCBI Taxonomy" id="337451"/>
    <lineage>
        <taxon>Eukaryota</taxon>
        <taxon>Viridiplantae</taxon>
        <taxon>Streptophyta</taxon>
        <taxon>Embryophyta</taxon>
        <taxon>Tracheophyta</taxon>
        <taxon>Spermatophyta</taxon>
        <taxon>Magnoliopsida</taxon>
        <taxon>Magnoliidae</taxon>
        <taxon>Laurales</taxon>
        <taxon>Lauraceae</taxon>
        <taxon>Cinnamomum</taxon>
    </lineage>
</organism>
<gene>
    <name evidence="4" type="ORF">CKAN_00745200</name>
</gene>
<dbReference type="EMBL" id="QPKB01000003">
    <property type="protein sequence ID" value="RWR78899.1"/>
    <property type="molecule type" value="Genomic_DNA"/>
</dbReference>
<comment type="caution">
    <text evidence="4">The sequence shown here is derived from an EMBL/GenBank/DDBJ whole genome shotgun (WGS) entry which is preliminary data.</text>
</comment>
<evidence type="ECO:0000313" key="5">
    <source>
        <dbReference type="Proteomes" id="UP000283530"/>
    </source>
</evidence>
<accession>A0A3S4NLU6</accession>
<protein>
    <submittedName>
        <fullName evidence="4">Omega-hydroxypalmitate O-feruloyl transferase</fullName>
    </submittedName>
</protein>
<dbReference type="Proteomes" id="UP000283530">
    <property type="component" value="Unassembled WGS sequence"/>
</dbReference>
<dbReference type="GO" id="GO:0016746">
    <property type="term" value="F:acyltransferase activity"/>
    <property type="evidence" value="ECO:0007669"/>
    <property type="project" value="UniProtKB-KW"/>
</dbReference>
<dbReference type="InterPro" id="IPR023213">
    <property type="entry name" value="CAT-like_dom_sf"/>
</dbReference>
<keyword evidence="3" id="KW-0012">Acyltransferase</keyword>
<name>A0A3S4NLU6_9MAGN</name>
<keyword evidence="5" id="KW-1185">Reference proteome</keyword>
<dbReference type="Pfam" id="PF02458">
    <property type="entry name" value="Transferase"/>
    <property type="match status" value="1"/>
</dbReference>